<dbReference type="PANTHER" id="PTHR31992:SF205">
    <property type="entry name" value="DOF ZINC FINGER PROTEIN"/>
    <property type="match status" value="1"/>
</dbReference>
<evidence type="ECO:0000256" key="10">
    <source>
        <dbReference type="SAM" id="MobiDB-lite"/>
    </source>
</evidence>
<evidence type="ECO:0000256" key="9">
    <source>
        <dbReference type="RuleBase" id="RU369094"/>
    </source>
</evidence>
<evidence type="ECO:0000256" key="4">
    <source>
        <dbReference type="ARBA" id="ARBA00023015"/>
    </source>
</evidence>
<evidence type="ECO:0000256" key="2">
    <source>
        <dbReference type="ARBA" id="ARBA00022771"/>
    </source>
</evidence>
<sequence>MQDIHSIGGGGRLFSGGGGDRRLRPHHQQNHQALKCPRCDSLNTKFCYYNNYNLSQPRHFCKSCRRYWTKGGVLRNVPVGGGCRKTKRSKPKQTTSTADTTTTSTNTATTTASTTPIPPPPPQQQQQPERKLSNSHSSSESSSLTATNTTTANIGLEAVSAHSSSSASNNILNGVGESKVFAHANINPSFEPGLLEQGSDCGIFSEIGNFTSLITSTNEQLPFGFSSILNQQSLEHVQQNQNQQWQHQQQKIVGVSGEEMKMQEMAGGLIDQTVHLELSALQSSRSGNGEFGPLDCLGTGDQGLFDLPNAVDQAYWSQSQWTDQDPPSLYLP</sequence>
<protein>
    <recommendedName>
        <fullName evidence="9">Dof zinc finger protein</fullName>
    </recommendedName>
</protein>
<dbReference type="Proteomes" id="UP001174677">
    <property type="component" value="Chromosome 13"/>
</dbReference>
<evidence type="ECO:0000313" key="13">
    <source>
        <dbReference type="Proteomes" id="UP001174677"/>
    </source>
</evidence>
<organism evidence="12 13">
    <name type="scientific">Hevea brasiliensis</name>
    <name type="common">Para rubber tree</name>
    <name type="synonym">Siphonia brasiliensis</name>
    <dbReference type="NCBI Taxonomy" id="3981"/>
    <lineage>
        <taxon>Eukaryota</taxon>
        <taxon>Viridiplantae</taxon>
        <taxon>Streptophyta</taxon>
        <taxon>Embryophyta</taxon>
        <taxon>Tracheophyta</taxon>
        <taxon>Spermatophyta</taxon>
        <taxon>Magnoliopsida</taxon>
        <taxon>eudicotyledons</taxon>
        <taxon>Gunneridae</taxon>
        <taxon>Pentapetalae</taxon>
        <taxon>rosids</taxon>
        <taxon>fabids</taxon>
        <taxon>Malpighiales</taxon>
        <taxon>Euphorbiaceae</taxon>
        <taxon>Crotonoideae</taxon>
        <taxon>Micrandreae</taxon>
        <taxon>Hevea</taxon>
    </lineage>
</organism>
<dbReference type="PROSITE" id="PS01361">
    <property type="entry name" value="ZF_DOF_1"/>
    <property type="match status" value="1"/>
</dbReference>
<keyword evidence="6 9" id="KW-0804">Transcription</keyword>
<reference evidence="12" key="1">
    <citation type="journal article" date="2023" name="Plant Biotechnol. J.">
        <title>Chromosome-level wild Hevea brasiliensis genome provides new tools for genomic-assisted breeding and valuable loci to elevate rubber yield.</title>
        <authorList>
            <person name="Cheng H."/>
            <person name="Song X."/>
            <person name="Hu Y."/>
            <person name="Wu T."/>
            <person name="Yang Q."/>
            <person name="An Z."/>
            <person name="Feng S."/>
            <person name="Deng Z."/>
            <person name="Wu W."/>
            <person name="Zeng X."/>
            <person name="Tu M."/>
            <person name="Wang X."/>
            <person name="Huang H."/>
        </authorList>
    </citation>
    <scope>NUCLEOTIDE SEQUENCE</scope>
    <source>
        <strain evidence="12">MT/VB/25A 57/8</strain>
    </source>
</reference>
<accession>A0ABQ9LDS8</accession>
<feature type="region of interest" description="Disordered" evidence="10">
    <location>
        <begin position="78"/>
        <end position="147"/>
    </location>
</feature>
<evidence type="ECO:0000256" key="3">
    <source>
        <dbReference type="ARBA" id="ARBA00022833"/>
    </source>
</evidence>
<feature type="compositionally biased region" description="Low complexity" evidence="10">
    <location>
        <begin position="93"/>
        <end position="115"/>
    </location>
</feature>
<evidence type="ECO:0000256" key="1">
    <source>
        <dbReference type="ARBA" id="ARBA00022723"/>
    </source>
</evidence>
<evidence type="ECO:0000256" key="6">
    <source>
        <dbReference type="ARBA" id="ARBA00023163"/>
    </source>
</evidence>
<keyword evidence="3 9" id="KW-0862">Zinc</keyword>
<feature type="compositionally biased region" description="Low complexity" evidence="10">
    <location>
        <begin position="134"/>
        <end position="147"/>
    </location>
</feature>
<keyword evidence="1 9" id="KW-0479">Metal-binding</keyword>
<comment type="caution">
    <text evidence="12">The sequence shown here is derived from an EMBL/GenBank/DDBJ whole genome shotgun (WGS) entry which is preliminary data.</text>
</comment>
<feature type="domain" description="Dof-type" evidence="11">
    <location>
        <begin position="34"/>
        <end position="88"/>
    </location>
</feature>
<dbReference type="PANTHER" id="PTHR31992">
    <property type="entry name" value="DOF ZINC FINGER PROTEIN DOF1.4-RELATED"/>
    <property type="match status" value="1"/>
</dbReference>
<comment type="function">
    <text evidence="9">Transcription factor that binds specifically to a 5'-AA[AG]G-3' consensus core sequence.</text>
</comment>
<dbReference type="InterPro" id="IPR045174">
    <property type="entry name" value="Dof"/>
</dbReference>
<dbReference type="PROSITE" id="PS50884">
    <property type="entry name" value="ZF_DOF_2"/>
    <property type="match status" value="1"/>
</dbReference>
<feature type="region of interest" description="Disordered" evidence="10">
    <location>
        <begin position="1"/>
        <end position="33"/>
    </location>
</feature>
<evidence type="ECO:0000256" key="8">
    <source>
        <dbReference type="PROSITE-ProRule" id="PRU00071"/>
    </source>
</evidence>
<evidence type="ECO:0000259" key="11">
    <source>
        <dbReference type="PROSITE" id="PS50884"/>
    </source>
</evidence>
<dbReference type="Pfam" id="PF02701">
    <property type="entry name" value="Zn_ribbon_Dof"/>
    <property type="match status" value="1"/>
</dbReference>
<keyword evidence="13" id="KW-1185">Reference proteome</keyword>
<keyword evidence="2 8" id="KW-0863">Zinc-finger</keyword>
<keyword evidence="7 8" id="KW-0539">Nucleus</keyword>
<evidence type="ECO:0000256" key="7">
    <source>
        <dbReference type="ARBA" id="ARBA00023242"/>
    </source>
</evidence>
<gene>
    <name evidence="12" type="ORF">P3X46_023145</name>
</gene>
<keyword evidence="5 8" id="KW-0238">DNA-binding</keyword>
<evidence type="ECO:0000313" key="12">
    <source>
        <dbReference type="EMBL" id="KAJ9163483.1"/>
    </source>
</evidence>
<name>A0ABQ9LDS8_HEVBR</name>
<dbReference type="EMBL" id="JARPOI010000013">
    <property type="protein sequence ID" value="KAJ9163483.1"/>
    <property type="molecule type" value="Genomic_DNA"/>
</dbReference>
<proteinExistence type="predicted"/>
<feature type="compositionally biased region" description="Gly residues" evidence="10">
    <location>
        <begin position="7"/>
        <end position="18"/>
    </location>
</feature>
<keyword evidence="4 9" id="KW-0805">Transcription regulation</keyword>
<comment type="subcellular location">
    <subcellularLocation>
        <location evidence="8 9">Nucleus</location>
    </subcellularLocation>
</comment>
<dbReference type="InterPro" id="IPR003851">
    <property type="entry name" value="Znf_Dof"/>
</dbReference>
<evidence type="ECO:0000256" key="5">
    <source>
        <dbReference type="ARBA" id="ARBA00023125"/>
    </source>
</evidence>